<dbReference type="PANTHER" id="PTHR46215:SF5">
    <property type="entry name" value="DIRIGENT PROTEIN"/>
    <property type="match status" value="1"/>
</dbReference>
<dbReference type="InterPro" id="IPR004265">
    <property type="entry name" value="Dirigent"/>
</dbReference>
<organism evidence="2 3">
    <name type="scientific">Tetracentron sinense</name>
    <name type="common">Spur-leaf</name>
    <dbReference type="NCBI Taxonomy" id="13715"/>
    <lineage>
        <taxon>Eukaryota</taxon>
        <taxon>Viridiplantae</taxon>
        <taxon>Streptophyta</taxon>
        <taxon>Embryophyta</taxon>
        <taxon>Tracheophyta</taxon>
        <taxon>Spermatophyta</taxon>
        <taxon>Magnoliopsida</taxon>
        <taxon>Trochodendrales</taxon>
        <taxon>Trochodendraceae</taxon>
        <taxon>Tetracentron</taxon>
    </lineage>
</organism>
<dbReference type="Proteomes" id="UP000655225">
    <property type="component" value="Unassembled WGS sequence"/>
</dbReference>
<dbReference type="AlphaFoldDB" id="A0A834YYK1"/>
<dbReference type="GO" id="GO:0048046">
    <property type="term" value="C:apoplast"/>
    <property type="evidence" value="ECO:0007669"/>
    <property type="project" value="UniProtKB-SubCell"/>
</dbReference>
<comment type="subunit">
    <text evidence="1">Homodimer.</text>
</comment>
<comment type="subcellular location">
    <subcellularLocation>
        <location evidence="1">Secreted</location>
        <location evidence="1">Extracellular space</location>
        <location evidence="1">Apoplast</location>
    </subcellularLocation>
</comment>
<protein>
    <recommendedName>
        <fullName evidence="1">Dirigent protein</fullName>
    </recommendedName>
</protein>
<evidence type="ECO:0000313" key="3">
    <source>
        <dbReference type="Proteomes" id="UP000655225"/>
    </source>
</evidence>
<keyword evidence="1" id="KW-0052">Apoplast</keyword>
<dbReference type="PANTHER" id="PTHR46215">
    <property type="entry name" value="DIRIGENT PROTEIN 24-RELATED"/>
    <property type="match status" value="1"/>
</dbReference>
<keyword evidence="1" id="KW-0964">Secreted</keyword>
<comment type="function">
    <text evidence="1">Dirigent proteins impart stereoselectivity on the phenoxy radical-coupling reaction, yielding optically active lignans from two molecules of coniferyl alcohol in the biosynthesis of lignans, flavonolignans, and alkaloids and thus plays a central role in plant secondary metabolism.</text>
</comment>
<reference evidence="2 3" key="1">
    <citation type="submission" date="2020-04" db="EMBL/GenBank/DDBJ databases">
        <title>Plant Genome Project.</title>
        <authorList>
            <person name="Zhang R.-G."/>
        </authorList>
    </citation>
    <scope>NUCLEOTIDE SEQUENCE [LARGE SCALE GENOMIC DNA]</scope>
    <source>
        <strain evidence="2">YNK0</strain>
        <tissue evidence="2">Leaf</tissue>
    </source>
</reference>
<dbReference type="OrthoDB" id="1921494at2759"/>
<gene>
    <name evidence="2" type="ORF">HHK36_020965</name>
</gene>
<proteinExistence type="inferred from homology"/>
<evidence type="ECO:0000256" key="1">
    <source>
        <dbReference type="RuleBase" id="RU363099"/>
    </source>
</evidence>
<keyword evidence="3" id="KW-1185">Reference proteome</keyword>
<evidence type="ECO:0000313" key="2">
    <source>
        <dbReference type="EMBL" id="KAF8394748.1"/>
    </source>
</evidence>
<name>A0A834YYK1_TETSI</name>
<accession>A0A834YYK1</accession>
<sequence>MFGTMTVIDDELTQGHELVSGLVGKAQGFYVASSEDGSSQTLAFTAMFESGRYADSHSFFGVYHMAVSES</sequence>
<dbReference type="Pfam" id="PF03018">
    <property type="entry name" value="Dirigent"/>
    <property type="match status" value="1"/>
</dbReference>
<comment type="similarity">
    <text evidence="1">Belongs to the plant dirigent protein family.</text>
</comment>
<comment type="caution">
    <text evidence="2">The sequence shown here is derived from an EMBL/GenBank/DDBJ whole genome shotgun (WGS) entry which is preliminary data.</text>
</comment>
<dbReference type="EMBL" id="JABCRI010000014">
    <property type="protein sequence ID" value="KAF8394748.1"/>
    <property type="molecule type" value="Genomic_DNA"/>
</dbReference>